<organism evidence="1 2">
    <name type="scientific">Eumeta variegata</name>
    <name type="common">Bagworm moth</name>
    <name type="synonym">Eumeta japonica</name>
    <dbReference type="NCBI Taxonomy" id="151549"/>
    <lineage>
        <taxon>Eukaryota</taxon>
        <taxon>Metazoa</taxon>
        <taxon>Ecdysozoa</taxon>
        <taxon>Arthropoda</taxon>
        <taxon>Hexapoda</taxon>
        <taxon>Insecta</taxon>
        <taxon>Pterygota</taxon>
        <taxon>Neoptera</taxon>
        <taxon>Endopterygota</taxon>
        <taxon>Lepidoptera</taxon>
        <taxon>Glossata</taxon>
        <taxon>Ditrysia</taxon>
        <taxon>Tineoidea</taxon>
        <taxon>Psychidae</taxon>
        <taxon>Oiketicinae</taxon>
        <taxon>Eumeta</taxon>
    </lineage>
</organism>
<dbReference type="Proteomes" id="UP000299102">
    <property type="component" value="Unassembled WGS sequence"/>
</dbReference>
<comment type="caution">
    <text evidence="1">The sequence shown here is derived from an EMBL/GenBank/DDBJ whole genome shotgun (WGS) entry which is preliminary data.</text>
</comment>
<dbReference type="Pfam" id="PF14223">
    <property type="entry name" value="Retrotran_gag_2"/>
    <property type="match status" value="1"/>
</dbReference>
<dbReference type="EMBL" id="BGZK01000169">
    <property type="protein sequence ID" value="GBP25139.1"/>
    <property type="molecule type" value="Genomic_DNA"/>
</dbReference>
<name>A0A4C1UFM6_EUMVA</name>
<dbReference type="OrthoDB" id="7920740at2759"/>
<evidence type="ECO:0000313" key="2">
    <source>
        <dbReference type="Proteomes" id="UP000299102"/>
    </source>
</evidence>
<proteinExistence type="predicted"/>
<dbReference type="AlphaFoldDB" id="A0A4C1UFM6"/>
<protein>
    <submittedName>
        <fullName evidence="1">Uncharacterized protein</fullName>
    </submittedName>
</protein>
<gene>
    <name evidence="1" type="ORF">EVAR_19621_1</name>
</gene>
<evidence type="ECO:0000313" key="1">
    <source>
        <dbReference type="EMBL" id="GBP25139.1"/>
    </source>
</evidence>
<sequence>MYIYKCNKACAESERNVPARKRRGRAGVVVASSRRLVNGAAPLTANLYALIKRNNAKSAVHADASLTQVGERQMSSAAERGGRLCLFVARSALSLALQALNGTPHNEDMQRRRRSACNVASTACRKCYRLQRDRLMVHGFNRRNLTFGYAPSPSKKNRCDLSASDSSMSTNYLVNIPKLKGRENYDDWCFATENVLILEGMADAIKELLSPTATTAQKSDNMKARAKLILTIDGSLFVHIRNTTTTYDLWQTLKNMFDD</sequence>
<keyword evidence="2" id="KW-1185">Reference proteome</keyword>
<accession>A0A4C1UFM6</accession>
<reference evidence="1 2" key="1">
    <citation type="journal article" date="2019" name="Commun. Biol.">
        <title>The bagworm genome reveals a unique fibroin gene that provides high tensile strength.</title>
        <authorList>
            <person name="Kono N."/>
            <person name="Nakamura H."/>
            <person name="Ohtoshi R."/>
            <person name="Tomita M."/>
            <person name="Numata K."/>
            <person name="Arakawa K."/>
        </authorList>
    </citation>
    <scope>NUCLEOTIDE SEQUENCE [LARGE SCALE GENOMIC DNA]</scope>
</reference>